<dbReference type="Proteomes" id="UP001157069">
    <property type="component" value="Unassembled WGS sequence"/>
</dbReference>
<feature type="region of interest" description="Disordered" evidence="1">
    <location>
        <begin position="146"/>
        <end position="165"/>
    </location>
</feature>
<accession>A0ABQ6JXF0</accession>
<evidence type="ECO:0000313" key="2">
    <source>
        <dbReference type="EMBL" id="GMA91914.1"/>
    </source>
</evidence>
<comment type="caution">
    <text evidence="2">The sequence shown here is derived from an EMBL/GenBank/DDBJ whole genome shotgun (WGS) entry which is preliminary data.</text>
</comment>
<gene>
    <name evidence="2" type="ORF">GCM10025869_24430</name>
</gene>
<reference evidence="3" key="1">
    <citation type="journal article" date="2019" name="Int. J. Syst. Evol. Microbiol.">
        <title>The Global Catalogue of Microorganisms (GCM) 10K type strain sequencing project: providing services to taxonomists for standard genome sequencing and annotation.</title>
        <authorList>
            <consortium name="The Broad Institute Genomics Platform"/>
            <consortium name="The Broad Institute Genome Sequencing Center for Infectious Disease"/>
            <person name="Wu L."/>
            <person name="Ma J."/>
        </authorList>
    </citation>
    <scope>NUCLEOTIDE SEQUENCE [LARGE SCALE GENOMIC DNA]</scope>
    <source>
        <strain evidence="3">NBRC 108755</strain>
    </source>
</reference>
<dbReference type="EMBL" id="BSVA01000001">
    <property type="protein sequence ID" value="GMA91914.1"/>
    <property type="molecule type" value="Genomic_DNA"/>
</dbReference>
<feature type="compositionally biased region" description="Basic and acidic residues" evidence="1">
    <location>
        <begin position="147"/>
        <end position="165"/>
    </location>
</feature>
<evidence type="ECO:0000313" key="3">
    <source>
        <dbReference type="Proteomes" id="UP001157069"/>
    </source>
</evidence>
<sequence>MRKVVVVGVEEVQPDLARVVQPLDDHAHPRGEGVGVVNVADPEVQCHRLQRRGLRDGRARPGAHVAITRRVDRDARLDERQAGLVGDDDSRDALAIRQHVAHDRVEEHVEPVGLLHEHPVGRVLEALRVERQERVVEVRGLGGRAPKAHEHLERDAAERDPPGAEVRDAVVPGVADRGEDAAGEPRALHEQRACPVAGRGDGGADARASPPATRTSVSMTGRVAV</sequence>
<proteinExistence type="predicted"/>
<name>A0ABQ6JXF0_9MICO</name>
<organism evidence="2 3">
    <name type="scientific">Homoserinibacter gongjuensis</name>
    <dbReference type="NCBI Taxonomy" id="1162968"/>
    <lineage>
        <taxon>Bacteria</taxon>
        <taxon>Bacillati</taxon>
        <taxon>Actinomycetota</taxon>
        <taxon>Actinomycetes</taxon>
        <taxon>Micrococcales</taxon>
        <taxon>Microbacteriaceae</taxon>
        <taxon>Homoserinibacter</taxon>
    </lineage>
</organism>
<feature type="region of interest" description="Disordered" evidence="1">
    <location>
        <begin position="176"/>
        <end position="225"/>
    </location>
</feature>
<evidence type="ECO:0000256" key="1">
    <source>
        <dbReference type="SAM" id="MobiDB-lite"/>
    </source>
</evidence>
<protein>
    <submittedName>
        <fullName evidence="2">Uncharacterized protein</fullName>
    </submittedName>
</protein>
<keyword evidence="3" id="KW-1185">Reference proteome</keyword>